<dbReference type="EMBL" id="JBHUEQ010000026">
    <property type="protein sequence ID" value="MFD1746712.1"/>
    <property type="molecule type" value="Genomic_DNA"/>
</dbReference>
<accession>A0ABW4M6D0</accession>
<feature type="region of interest" description="Disordered" evidence="1">
    <location>
        <begin position="64"/>
        <end position="98"/>
    </location>
</feature>
<feature type="transmembrane region" description="Helical" evidence="2">
    <location>
        <begin position="34"/>
        <end position="55"/>
    </location>
</feature>
<name>A0ABW4M6D0_9HYPH</name>
<evidence type="ECO:0000313" key="4">
    <source>
        <dbReference type="Proteomes" id="UP001597322"/>
    </source>
</evidence>
<evidence type="ECO:0000256" key="1">
    <source>
        <dbReference type="SAM" id="MobiDB-lite"/>
    </source>
</evidence>
<dbReference type="InterPro" id="IPR024239">
    <property type="entry name" value="SyrA"/>
</dbReference>
<gene>
    <name evidence="3" type="ORF">ACFSE1_14655</name>
</gene>
<evidence type="ECO:0000313" key="3">
    <source>
        <dbReference type="EMBL" id="MFD1746712.1"/>
    </source>
</evidence>
<dbReference type="Pfam" id="PF11089">
    <property type="entry name" value="SyrA"/>
    <property type="match status" value="1"/>
</dbReference>
<evidence type="ECO:0000256" key="2">
    <source>
        <dbReference type="SAM" id="Phobius"/>
    </source>
</evidence>
<keyword evidence="4" id="KW-1185">Reference proteome</keyword>
<protein>
    <submittedName>
        <fullName evidence="3">Exopolysaccharide production repressor protein</fullName>
    </submittedName>
</protein>
<sequence length="98" mass="10672">MMYGPRALVSMAAVLVVFAGATYFRTASSFTTLWQTALCAVILQLGYFACVVFLVRREQVDRQKNLGDAASQPRGPEAVRGDDLHANPASKLHIGDRS</sequence>
<organism evidence="3 4">
    <name type="scientific">Rhizobium helianthi</name>
    <dbReference type="NCBI Taxonomy" id="1132695"/>
    <lineage>
        <taxon>Bacteria</taxon>
        <taxon>Pseudomonadati</taxon>
        <taxon>Pseudomonadota</taxon>
        <taxon>Alphaproteobacteria</taxon>
        <taxon>Hyphomicrobiales</taxon>
        <taxon>Rhizobiaceae</taxon>
        <taxon>Rhizobium/Agrobacterium group</taxon>
        <taxon>Rhizobium</taxon>
    </lineage>
</organism>
<reference evidence="4" key="1">
    <citation type="journal article" date="2019" name="Int. J. Syst. Evol. Microbiol.">
        <title>The Global Catalogue of Microorganisms (GCM) 10K type strain sequencing project: providing services to taxonomists for standard genome sequencing and annotation.</title>
        <authorList>
            <consortium name="The Broad Institute Genomics Platform"/>
            <consortium name="The Broad Institute Genome Sequencing Center for Infectious Disease"/>
            <person name="Wu L."/>
            <person name="Ma J."/>
        </authorList>
    </citation>
    <scope>NUCLEOTIDE SEQUENCE [LARGE SCALE GENOMIC DNA]</scope>
    <source>
        <strain evidence="4">CG52</strain>
    </source>
</reference>
<keyword evidence="2" id="KW-0472">Membrane</keyword>
<proteinExistence type="predicted"/>
<dbReference type="Proteomes" id="UP001597322">
    <property type="component" value="Unassembled WGS sequence"/>
</dbReference>
<keyword evidence="2" id="KW-1133">Transmembrane helix</keyword>
<keyword evidence="2" id="KW-0812">Transmembrane</keyword>
<comment type="caution">
    <text evidence="3">The sequence shown here is derived from an EMBL/GenBank/DDBJ whole genome shotgun (WGS) entry which is preliminary data.</text>
</comment>